<organism evidence="2 3">
    <name type="scientific">Pseudonocardia kunmingensis</name>
    <dbReference type="NCBI Taxonomy" id="630975"/>
    <lineage>
        <taxon>Bacteria</taxon>
        <taxon>Bacillati</taxon>
        <taxon>Actinomycetota</taxon>
        <taxon>Actinomycetes</taxon>
        <taxon>Pseudonocardiales</taxon>
        <taxon>Pseudonocardiaceae</taxon>
        <taxon>Pseudonocardia</taxon>
    </lineage>
</organism>
<dbReference type="Proteomes" id="UP000315677">
    <property type="component" value="Unassembled WGS sequence"/>
</dbReference>
<dbReference type="RefSeq" id="WP_142053302.1">
    <property type="nucleotide sequence ID" value="NZ_VFPA01000001.1"/>
</dbReference>
<comment type="caution">
    <text evidence="2">The sequence shown here is derived from an EMBL/GenBank/DDBJ whole genome shotgun (WGS) entry which is preliminary data.</text>
</comment>
<sequence>MSQPTAPGSEQPDAVEAEPGAEAPEPAPLNRAERRAKAKKAEPTHVGPRGDTGQGSRGTRPHTKRPRG</sequence>
<keyword evidence="3" id="KW-1185">Reference proteome</keyword>
<accession>A0A543E403</accession>
<gene>
    <name evidence="2" type="ORF">FB558_3144</name>
</gene>
<protein>
    <submittedName>
        <fullName evidence="2">Uncharacterized protein</fullName>
    </submittedName>
</protein>
<feature type="compositionally biased region" description="Basic and acidic residues" evidence="1">
    <location>
        <begin position="31"/>
        <end position="43"/>
    </location>
</feature>
<proteinExistence type="predicted"/>
<reference evidence="2 3" key="1">
    <citation type="submission" date="2019-06" db="EMBL/GenBank/DDBJ databases">
        <title>Sequencing the genomes of 1000 actinobacteria strains.</title>
        <authorList>
            <person name="Klenk H.-P."/>
        </authorList>
    </citation>
    <scope>NUCLEOTIDE SEQUENCE [LARGE SCALE GENOMIC DNA]</scope>
    <source>
        <strain evidence="2 3">DSM 45301</strain>
    </source>
</reference>
<feature type="region of interest" description="Disordered" evidence="1">
    <location>
        <begin position="1"/>
        <end position="68"/>
    </location>
</feature>
<evidence type="ECO:0000256" key="1">
    <source>
        <dbReference type="SAM" id="MobiDB-lite"/>
    </source>
</evidence>
<feature type="compositionally biased region" description="Basic residues" evidence="1">
    <location>
        <begin position="59"/>
        <end position="68"/>
    </location>
</feature>
<dbReference type="AlphaFoldDB" id="A0A543E403"/>
<evidence type="ECO:0000313" key="3">
    <source>
        <dbReference type="Proteomes" id="UP000315677"/>
    </source>
</evidence>
<evidence type="ECO:0000313" key="2">
    <source>
        <dbReference type="EMBL" id="TQM16334.1"/>
    </source>
</evidence>
<name>A0A543E403_9PSEU</name>
<dbReference type="EMBL" id="VFPA01000001">
    <property type="protein sequence ID" value="TQM16334.1"/>
    <property type="molecule type" value="Genomic_DNA"/>
</dbReference>